<keyword evidence="4" id="KW-1185">Reference proteome</keyword>
<name>A0A240ULF2_9GAMM</name>
<comment type="subcellular location">
    <subcellularLocation>
        <location evidence="1">Membrane</location>
    </subcellularLocation>
</comment>
<sequence>MFKRFARGKEAWLVRTSSERLAQDAAQLRDAAFIVGFVSAAVDMDRVQRTLATLAPQAELALSLTAGELCSLSGEPLYLPAGGDTIVLQGWSKVLVEAVHVVRVPLYCEDLRAGQPLIDMEERVRRIRQSLDRMKLPFVLDHRDTVAITLVDGLSNSENFLMRAIYESARFPLVFIGGSSGGPLDFSHTLLGDRSGTFDSHALIAFVKIRKPYRYSIFKTQNFKSTGTSFIAGECRPELRTLHSVIDGKSGRLVDFISALCRHFDCDEKHLEEQLKRYTFAIRINGELFVRSILKFDFSKRQAHFACDISCGDVLELVESQHFSARTAEDFSRHHQGKGKLIAGLLNDCILRRLNNADELGRVDAFEGLPVGGFSTFGELLGVNVNQTLSMLLIYRPAPGFSDDYVDLFPIRYASFLTYFKEAEIKRLQMMNTMKSQLINSLEDYRRFTETVMADFPRLQSSMGTFTTMIEDVTGLVTQFSSDMGESSRTTSDLGARIGELNDSALQARTLLTTIGAIAQQTNLLALNAAVEAARAGEQGRGFAVVAAEVRSLAGRTQESLDQISKVIASVQGSVESVNARLEAMTQMVSAFSRQGLQLQTTIDASRSQAAHSSSDLARMLTSTAKIHERMQEDARHLEEIIRLSQYAEGQHA</sequence>
<dbReference type="SMART" id="SM00897">
    <property type="entry name" value="FIST"/>
    <property type="match status" value="1"/>
</dbReference>
<dbReference type="SMART" id="SM01204">
    <property type="entry name" value="FIST_C"/>
    <property type="match status" value="1"/>
</dbReference>
<dbReference type="Gene3D" id="1.10.287.950">
    <property type="entry name" value="Methyl-accepting chemotaxis protein"/>
    <property type="match status" value="1"/>
</dbReference>
<dbReference type="InterPro" id="IPR013702">
    <property type="entry name" value="FIST_domain_N"/>
</dbReference>
<evidence type="ECO:0000256" key="1">
    <source>
        <dbReference type="ARBA" id="ARBA00004370"/>
    </source>
</evidence>
<dbReference type="GO" id="GO:0007165">
    <property type="term" value="P:signal transduction"/>
    <property type="evidence" value="ECO:0007669"/>
    <property type="project" value="UniProtKB-KW"/>
</dbReference>
<dbReference type="Pfam" id="PF08495">
    <property type="entry name" value="FIST"/>
    <property type="match status" value="1"/>
</dbReference>
<reference evidence="3 4" key="1">
    <citation type="submission" date="2017-05" db="EMBL/GenBank/DDBJ databases">
        <authorList>
            <person name="Song R."/>
            <person name="Chenine A.L."/>
            <person name="Ruprecht R.M."/>
        </authorList>
    </citation>
    <scope>NUCLEOTIDE SEQUENCE [LARGE SCALE GENOMIC DNA]</scope>
    <source>
        <strain evidence="3">SW32</strain>
    </source>
</reference>
<evidence type="ECO:0000313" key="3">
    <source>
        <dbReference type="EMBL" id="ART62337.1"/>
    </source>
</evidence>
<protein>
    <submittedName>
        <fullName evidence="3">Uncharacterized protein</fullName>
    </submittedName>
</protein>
<dbReference type="InterPro" id="IPR019494">
    <property type="entry name" value="FIST_C"/>
</dbReference>
<dbReference type="Pfam" id="PF10442">
    <property type="entry name" value="FIST_C"/>
    <property type="match status" value="1"/>
</dbReference>
<accession>A0A240ULF2</accession>
<dbReference type="SUPFAM" id="SSF58104">
    <property type="entry name" value="Methyl-accepting chemotaxis protein (MCP) signaling domain"/>
    <property type="match status" value="1"/>
</dbReference>
<proteinExistence type="predicted"/>
<evidence type="ECO:0000256" key="2">
    <source>
        <dbReference type="ARBA" id="ARBA00023224"/>
    </source>
</evidence>
<dbReference type="InterPro" id="IPR004089">
    <property type="entry name" value="MCPsignal_dom"/>
</dbReference>
<dbReference type="OrthoDB" id="9807948at2"/>
<gene>
    <name evidence="3" type="ORF">B9H00_03985</name>
</gene>
<dbReference type="Proteomes" id="UP000194457">
    <property type="component" value="Chromosome"/>
</dbReference>
<dbReference type="EMBL" id="CP021358">
    <property type="protein sequence ID" value="ART62337.1"/>
    <property type="molecule type" value="Genomic_DNA"/>
</dbReference>
<keyword evidence="2" id="KW-0807">Transducer</keyword>
<dbReference type="GO" id="GO:0006935">
    <property type="term" value="P:chemotaxis"/>
    <property type="evidence" value="ECO:0007669"/>
    <property type="project" value="UniProtKB-ARBA"/>
</dbReference>
<evidence type="ECO:0000313" key="4">
    <source>
        <dbReference type="Proteomes" id="UP000194457"/>
    </source>
</evidence>
<dbReference type="AlphaFoldDB" id="A0A240ULF2"/>
<dbReference type="KEGG" id="kma:B9H00_03985"/>
<organism evidence="3 4">
    <name type="scientific">Kushneria marisflavi</name>
    <dbReference type="NCBI Taxonomy" id="157779"/>
    <lineage>
        <taxon>Bacteria</taxon>
        <taxon>Pseudomonadati</taxon>
        <taxon>Pseudomonadota</taxon>
        <taxon>Gammaproteobacteria</taxon>
        <taxon>Oceanospirillales</taxon>
        <taxon>Halomonadaceae</taxon>
        <taxon>Kushneria</taxon>
    </lineage>
</organism>
<dbReference type="GO" id="GO:0016020">
    <property type="term" value="C:membrane"/>
    <property type="evidence" value="ECO:0007669"/>
    <property type="project" value="UniProtKB-SubCell"/>
</dbReference>
<dbReference type="PANTHER" id="PTHR32089">
    <property type="entry name" value="METHYL-ACCEPTING CHEMOTAXIS PROTEIN MCPB"/>
    <property type="match status" value="1"/>
</dbReference>
<dbReference type="PANTHER" id="PTHR32089:SF112">
    <property type="entry name" value="LYSOZYME-LIKE PROTEIN-RELATED"/>
    <property type="match status" value="1"/>
</dbReference>
<dbReference type="PROSITE" id="PS50111">
    <property type="entry name" value="CHEMOTAXIS_TRANSDUC_2"/>
    <property type="match status" value="1"/>
</dbReference>
<dbReference type="Pfam" id="PF00015">
    <property type="entry name" value="MCPsignal"/>
    <property type="match status" value="1"/>
</dbReference>
<dbReference type="RefSeq" id="WP_086899578.1">
    <property type="nucleotide sequence ID" value="NZ_CP021358.1"/>
</dbReference>
<dbReference type="SMART" id="SM00283">
    <property type="entry name" value="MA"/>
    <property type="match status" value="1"/>
</dbReference>